<dbReference type="GO" id="GO:0070819">
    <property type="term" value="F:menaquinone-dependent protoporphyrinogen oxidase activity"/>
    <property type="evidence" value="ECO:0007669"/>
    <property type="project" value="TreeGrafter"/>
</dbReference>
<dbReference type="InterPro" id="IPR008254">
    <property type="entry name" value="Flavodoxin/NO_synth"/>
</dbReference>
<dbReference type="AlphaFoldDB" id="A0A1I7MJM1"/>
<dbReference type="Gene3D" id="3.40.50.360">
    <property type="match status" value="1"/>
</dbReference>
<dbReference type="OrthoDB" id="129384at2"/>
<proteinExistence type="predicted"/>
<dbReference type="STRING" id="574650.SAMN04487966_103191"/>
<keyword evidence="3" id="KW-1185">Reference proteome</keyword>
<evidence type="ECO:0000313" key="3">
    <source>
        <dbReference type="Proteomes" id="UP000198881"/>
    </source>
</evidence>
<dbReference type="InterPro" id="IPR052200">
    <property type="entry name" value="Protoporphyrinogen_IX_DH"/>
</dbReference>
<sequence length="158" mass="17284">MTTLVVASSQHGSTREIAERVAEVLRKNKGVGVEVQDPAHAQKWVQGANAVLVALPVYRGSLDSEGKKFLDANRAELTGKPLFILASGGGPELDPKLRLVLESYHPKEIGYFRGALVEEKLGFLEKLQIRMAKGQYGDFRDWSAIEAWGKSLAHRGAS</sequence>
<evidence type="ECO:0000259" key="1">
    <source>
        <dbReference type="PROSITE" id="PS50902"/>
    </source>
</evidence>
<dbReference type="RefSeq" id="WP_091695800.1">
    <property type="nucleotide sequence ID" value="NZ_FPCG01000003.1"/>
</dbReference>
<evidence type="ECO:0000313" key="2">
    <source>
        <dbReference type="EMBL" id="SFV22080.1"/>
    </source>
</evidence>
<dbReference type="InterPro" id="IPR026816">
    <property type="entry name" value="Flavodoxin_dom"/>
</dbReference>
<dbReference type="GO" id="GO:0010181">
    <property type="term" value="F:FMN binding"/>
    <property type="evidence" value="ECO:0007669"/>
    <property type="project" value="InterPro"/>
</dbReference>
<accession>A0A1I7MJM1</accession>
<dbReference type="PANTHER" id="PTHR38030">
    <property type="entry name" value="PROTOPORPHYRINOGEN IX DEHYDROGENASE [MENAQUINONE]"/>
    <property type="match status" value="1"/>
</dbReference>
<dbReference type="Pfam" id="PF12724">
    <property type="entry name" value="Flavodoxin_5"/>
    <property type="match status" value="1"/>
</dbReference>
<gene>
    <name evidence="2" type="ORF">SAMN04487966_103191</name>
</gene>
<protein>
    <submittedName>
        <fullName evidence="2">Menaquinone-dependent protoporphyrinogen oxidase</fullName>
    </submittedName>
</protein>
<name>A0A1I7MJM1_9MICC</name>
<dbReference type="InterPro" id="IPR029039">
    <property type="entry name" value="Flavoprotein-like_sf"/>
</dbReference>
<organism evidence="2 3">
    <name type="scientific">Micrococcus terreus</name>
    <dbReference type="NCBI Taxonomy" id="574650"/>
    <lineage>
        <taxon>Bacteria</taxon>
        <taxon>Bacillati</taxon>
        <taxon>Actinomycetota</taxon>
        <taxon>Actinomycetes</taxon>
        <taxon>Micrococcales</taxon>
        <taxon>Micrococcaceae</taxon>
        <taxon>Micrococcus</taxon>
    </lineage>
</organism>
<dbReference type="SUPFAM" id="SSF52218">
    <property type="entry name" value="Flavoproteins"/>
    <property type="match status" value="1"/>
</dbReference>
<feature type="domain" description="Flavodoxin-like" evidence="1">
    <location>
        <begin position="3"/>
        <end position="158"/>
    </location>
</feature>
<dbReference type="PANTHER" id="PTHR38030:SF2">
    <property type="entry name" value="PROTOPORPHYRINOGEN IX DEHYDROGENASE [QUINONE]"/>
    <property type="match status" value="1"/>
</dbReference>
<dbReference type="GO" id="GO:0006783">
    <property type="term" value="P:heme biosynthetic process"/>
    <property type="evidence" value="ECO:0007669"/>
    <property type="project" value="TreeGrafter"/>
</dbReference>
<dbReference type="Proteomes" id="UP000198881">
    <property type="component" value="Unassembled WGS sequence"/>
</dbReference>
<dbReference type="PROSITE" id="PS50902">
    <property type="entry name" value="FLAVODOXIN_LIKE"/>
    <property type="match status" value="1"/>
</dbReference>
<dbReference type="EMBL" id="FPCG01000003">
    <property type="protein sequence ID" value="SFV22080.1"/>
    <property type="molecule type" value="Genomic_DNA"/>
</dbReference>
<reference evidence="2 3" key="1">
    <citation type="submission" date="2016-10" db="EMBL/GenBank/DDBJ databases">
        <authorList>
            <person name="de Groot N.N."/>
        </authorList>
    </citation>
    <scope>NUCLEOTIDE SEQUENCE [LARGE SCALE GENOMIC DNA]</scope>
    <source>
        <strain evidence="2 3">CGMCC 1.7054</strain>
    </source>
</reference>